<evidence type="ECO:0000313" key="13">
    <source>
        <dbReference type="EMBL" id="QPG59012.1"/>
    </source>
</evidence>
<dbReference type="InterPro" id="IPR014710">
    <property type="entry name" value="RmlC-like_jellyroll"/>
</dbReference>
<dbReference type="SUPFAM" id="SSF53448">
    <property type="entry name" value="Nucleotide-diphospho-sugar transferases"/>
    <property type="match status" value="1"/>
</dbReference>
<dbReference type="SUPFAM" id="SSF51182">
    <property type="entry name" value="RmlC-like cupins"/>
    <property type="match status" value="1"/>
</dbReference>
<feature type="domain" description="Mannose-6-phosphate isomerase type II C-terminal" evidence="11">
    <location>
        <begin position="366"/>
        <end position="480"/>
    </location>
</feature>
<dbReference type="InterPro" id="IPR054566">
    <property type="entry name" value="ManC/GMP-like_b-helix"/>
</dbReference>
<dbReference type="InterPro" id="IPR029044">
    <property type="entry name" value="Nucleotide-diphossugar_trans"/>
</dbReference>
<organism evidence="13 14">
    <name type="scientific">Shewanella eurypsychrophilus</name>
    <dbReference type="NCBI Taxonomy" id="2593656"/>
    <lineage>
        <taxon>Bacteria</taxon>
        <taxon>Pseudomonadati</taxon>
        <taxon>Pseudomonadota</taxon>
        <taxon>Gammaproteobacteria</taxon>
        <taxon>Alteromonadales</taxon>
        <taxon>Shewanellaceae</taxon>
        <taxon>Shewanella</taxon>
    </lineage>
</organism>
<evidence type="ECO:0000313" key="14">
    <source>
        <dbReference type="Proteomes" id="UP000316416"/>
    </source>
</evidence>
<keyword evidence="4 13" id="KW-0808">Transferase</keyword>
<dbReference type="EMBL" id="CP045503">
    <property type="protein sequence ID" value="QPG59012.1"/>
    <property type="molecule type" value="Genomic_DNA"/>
</dbReference>
<evidence type="ECO:0000256" key="3">
    <source>
        <dbReference type="ARBA" id="ARBA00012387"/>
    </source>
</evidence>
<dbReference type="Proteomes" id="UP000316416">
    <property type="component" value="Chromosome"/>
</dbReference>
<dbReference type="NCBIfam" id="TIGR01479">
    <property type="entry name" value="GMP_PMI"/>
    <property type="match status" value="1"/>
</dbReference>
<evidence type="ECO:0000256" key="9">
    <source>
        <dbReference type="RuleBase" id="RU004190"/>
    </source>
</evidence>
<dbReference type="GO" id="GO:0004475">
    <property type="term" value="F:mannose-1-phosphate guanylyltransferase (GTP) activity"/>
    <property type="evidence" value="ECO:0007669"/>
    <property type="project" value="UniProtKB-EC"/>
</dbReference>
<keyword evidence="5 13" id="KW-0548">Nucleotidyltransferase</keyword>
<comment type="pathway">
    <text evidence="1">Nucleotide-sugar biosynthesis; GDP-alpha-D-mannose biosynthesis; GDP-alpha-D-mannose from alpha-D-mannose 1-phosphate (GTP route): step 1/1.</text>
</comment>
<accession>A0ABX6VAG9</accession>
<evidence type="ECO:0000259" key="12">
    <source>
        <dbReference type="Pfam" id="PF22640"/>
    </source>
</evidence>
<dbReference type="Pfam" id="PF01050">
    <property type="entry name" value="MannoseP_isomer"/>
    <property type="match status" value="1"/>
</dbReference>
<proteinExistence type="inferred from homology"/>
<dbReference type="PANTHER" id="PTHR46390:SF1">
    <property type="entry name" value="MANNOSE-1-PHOSPHATE GUANYLYLTRANSFERASE"/>
    <property type="match status" value="1"/>
</dbReference>
<feature type="domain" description="MannoseP isomerase/GMP-like beta-helix" evidence="12">
    <location>
        <begin position="308"/>
        <end position="362"/>
    </location>
</feature>
<dbReference type="InterPro" id="IPR001538">
    <property type="entry name" value="Man6P_isomerase-2_C"/>
</dbReference>
<evidence type="ECO:0000259" key="10">
    <source>
        <dbReference type="Pfam" id="PF00483"/>
    </source>
</evidence>
<dbReference type="Pfam" id="PF22640">
    <property type="entry name" value="ManC_GMP_beta-helix"/>
    <property type="match status" value="1"/>
</dbReference>
<evidence type="ECO:0000256" key="8">
    <source>
        <dbReference type="ARBA" id="ARBA00047343"/>
    </source>
</evidence>
<dbReference type="GO" id="GO:0004476">
    <property type="term" value="F:mannose-6-phosphate isomerase activity"/>
    <property type="evidence" value="ECO:0007669"/>
    <property type="project" value="UniProtKB-EC"/>
</dbReference>
<dbReference type="CDD" id="cd02213">
    <property type="entry name" value="cupin_PMI_typeII_C"/>
    <property type="match status" value="1"/>
</dbReference>
<evidence type="ECO:0000259" key="11">
    <source>
        <dbReference type="Pfam" id="PF01050"/>
    </source>
</evidence>
<keyword evidence="6" id="KW-0547">Nucleotide-binding</keyword>
<name>A0ABX6VAG9_9GAMM</name>
<evidence type="ECO:0000256" key="7">
    <source>
        <dbReference type="ARBA" id="ARBA00023134"/>
    </source>
</evidence>
<keyword evidence="7" id="KW-0342">GTP-binding</keyword>
<keyword evidence="14" id="KW-1185">Reference proteome</keyword>
<evidence type="ECO:0000256" key="2">
    <source>
        <dbReference type="ARBA" id="ARBA00006115"/>
    </source>
</evidence>
<evidence type="ECO:0000256" key="1">
    <source>
        <dbReference type="ARBA" id="ARBA00004823"/>
    </source>
</evidence>
<dbReference type="InterPro" id="IPR049577">
    <property type="entry name" value="GMPP_N"/>
</dbReference>
<keyword evidence="13" id="KW-0413">Isomerase</keyword>
<evidence type="ECO:0000256" key="4">
    <source>
        <dbReference type="ARBA" id="ARBA00022679"/>
    </source>
</evidence>
<dbReference type="InterPro" id="IPR006375">
    <property type="entry name" value="Man1P_GuaTrfase/Man6P_Isoase"/>
</dbReference>
<evidence type="ECO:0000256" key="5">
    <source>
        <dbReference type="ARBA" id="ARBA00022695"/>
    </source>
</evidence>
<dbReference type="EC" id="2.7.7.13" evidence="3"/>
<sequence>MILPIVMAGGSGTRLWPLSRQRFPKQFLTLDGQHSMLQTTLQRLSGLAHQAPLVICNEEHRFSVAEQLRANKLAHSGIILEPVGRNTAPAIALAALQALKSEQDPILLVLAADHVIRDEAAFCQTLASAKILAEADKLVTFGIVPTKPETGYGYIKRGKALVAANLNGSEPEAGRFFIDRFVEKPDLETAKQYIESGEYYWNSGIFMFKASVYLAELKAHRPDIYRDCERAIANTQSDLDFIRIDKDAFLDCAADSIDYAVMEPLCNNKSTSNKAIVVPMACGWSDVGSWSSLWEVSSKDPQGNAIRGDVIANNTRNSFIYAQDKLVTTIGLEDMIVVETKDAVLVAKQSDVQQVKAIVEQLEHEQRPELTQHKQVYRPWGKYDAIDDGERFLVKRISVNPGEKLSLQMHHHRAEHWIVVSGTAKVTKGDEELLLSENQSTYIPLGMIHALENPGKLPLELIEVQSGSYLGEDDIVRFQDKYGRS</sequence>
<comment type="catalytic activity">
    <reaction evidence="8">
        <text>alpha-D-mannose 1-phosphate + GTP + H(+) = GDP-alpha-D-mannose + diphosphate</text>
        <dbReference type="Rhea" id="RHEA:15229"/>
        <dbReference type="ChEBI" id="CHEBI:15378"/>
        <dbReference type="ChEBI" id="CHEBI:33019"/>
        <dbReference type="ChEBI" id="CHEBI:37565"/>
        <dbReference type="ChEBI" id="CHEBI:57527"/>
        <dbReference type="ChEBI" id="CHEBI:58409"/>
        <dbReference type="EC" id="2.7.7.13"/>
    </reaction>
</comment>
<dbReference type="RefSeq" id="WP_142874631.1">
    <property type="nucleotide sequence ID" value="NZ_CP045503.2"/>
</dbReference>
<evidence type="ECO:0000256" key="6">
    <source>
        <dbReference type="ARBA" id="ARBA00022741"/>
    </source>
</evidence>
<dbReference type="PANTHER" id="PTHR46390">
    <property type="entry name" value="MANNOSE-1-PHOSPHATE GUANYLYLTRANSFERASE"/>
    <property type="match status" value="1"/>
</dbReference>
<feature type="domain" description="Nucleotidyl transferase" evidence="10">
    <location>
        <begin position="4"/>
        <end position="301"/>
    </location>
</feature>
<comment type="similarity">
    <text evidence="2 9">Belongs to the mannose-6-phosphate isomerase type 2 family.</text>
</comment>
<protein>
    <recommendedName>
        <fullName evidence="3">mannose-1-phosphate guanylyltransferase</fullName>
        <ecNumber evidence="3">2.7.7.13</ecNumber>
    </recommendedName>
</protein>
<dbReference type="Gene3D" id="3.90.550.10">
    <property type="entry name" value="Spore Coat Polysaccharide Biosynthesis Protein SpsA, Chain A"/>
    <property type="match status" value="1"/>
</dbReference>
<dbReference type="CDD" id="cd02509">
    <property type="entry name" value="GDP-M1P_Guanylyltransferase"/>
    <property type="match status" value="1"/>
</dbReference>
<dbReference type="Pfam" id="PF00483">
    <property type="entry name" value="NTP_transferase"/>
    <property type="match status" value="1"/>
</dbReference>
<dbReference type="Gene3D" id="2.60.120.10">
    <property type="entry name" value="Jelly Rolls"/>
    <property type="match status" value="1"/>
</dbReference>
<dbReference type="InterPro" id="IPR005835">
    <property type="entry name" value="NTP_transferase_dom"/>
</dbReference>
<dbReference type="InterPro" id="IPR051161">
    <property type="entry name" value="Mannose-6P_isomerase_type2"/>
</dbReference>
<dbReference type="InterPro" id="IPR011051">
    <property type="entry name" value="RmlC_Cupin_sf"/>
</dbReference>
<gene>
    <name evidence="13" type="ORF">FM038_017515</name>
</gene>
<reference evidence="13" key="1">
    <citation type="submission" date="2021-07" db="EMBL/GenBank/DDBJ databases">
        <title>Shewanella sp. YLB-07 whole genome sequence.</title>
        <authorList>
            <person name="Yu L."/>
        </authorList>
    </citation>
    <scope>NUCLEOTIDE SEQUENCE</scope>
    <source>
        <strain evidence="13">YLB-08</strain>
    </source>
</reference>